<comment type="caution">
    <text evidence="1">The sequence shown here is derived from an EMBL/GenBank/DDBJ whole genome shotgun (WGS) entry which is preliminary data.</text>
</comment>
<reference evidence="1" key="1">
    <citation type="submission" date="2020-11" db="EMBL/GenBank/DDBJ databases">
        <authorList>
            <consortium name="DOE Joint Genome Institute"/>
            <person name="Ahrendt S."/>
            <person name="Riley R."/>
            <person name="Andreopoulos W."/>
            <person name="LaButti K."/>
            <person name="Pangilinan J."/>
            <person name="Ruiz-duenas F.J."/>
            <person name="Barrasa J.M."/>
            <person name="Sanchez-Garcia M."/>
            <person name="Camarero S."/>
            <person name="Miyauchi S."/>
            <person name="Serrano A."/>
            <person name="Linde D."/>
            <person name="Babiker R."/>
            <person name="Drula E."/>
            <person name="Ayuso-Fernandez I."/>
            <person name="Pacheco R."/>
            <person name="Padilla G."/>
            <person name="Ferreira P."/>
            <person name="Barriuso J."/>
            <person name="Kellner H."/>
            <person name="Castanera R."/>
            <person name="Alfaro M."/>
            <person name="Ramirez L."/>
            <person name="Pisabarro A.G."/>
            <person name="Kuo A."/>
            <person name="Tritt A."/>
            <person name="Lipzen A."/>
            <person name="He G."/>
            <person name="Yan M."/>
            <person name="Ng V."/>
            <person name="Cullen D."/>
            <person name="Martin F."/>
            <person name="Rosso M.-N."/>
            <person name="Henrissat B."/>
            <person name="Hibbett D."/>
            <person name="Martinez A.T."/>
            <person name="Grigoriev I.V."/>
        </authorList>
    </citation>
    <scope>NUCLEOTIDE SEQUENCE</scope>
    <source>
        <strain evidence="1">AH 44721</strain>
    </source>
</reference>
<keyword evidence="2" id="KW-1185">Reference proteome</keyword>
<gene>
    <name evidence="1" type="ORF">CPB84DRAFT_1768035</name>
</gene>
<dbReference type="Proteomes" id="UP000724874">
    <property type="component" value="Unassembled WGS sequence"/>
</dbReference>
<dbReference type="EMBL" id="JADNYJ010000013">
    <property type="protein sequence ID" value="KAF8907912.1"/>
    <property type="molecule type" value="Genomic_DNA"/>
</dbReference>
<evidence type="ECO:0000313" key="1">
    <source>
        <dbReference type="EMBL" id="KAF8907912.1"/>
    </source>
</evidence>
<accession>A0A9P5NTB4</accession>
<organism evidence="1 2">
    <name type="scientific">Gymnopilus junonius</name>
    <name type="common">Spectacular rustgill mushroom</name>
    <name type="synonym">Gymnopilus spectabilis subsp. junonius</name>
    <dbReference type="NCBI Taxonomy" id="109634"/>
    <lineage>
        <taxon>Eukaryota</taxon>
        <taxon>Fungi</taxon>
        <taxon>Dikarya</taxon>
        <taxon>Basidiomycota</taxon>
        <taxon>Agaricomycotina</taxon>
        <taxon>Agaricomycetes</taxon>
        <taxon>Agaricomycetidae</taxon>
        <taxon>Agaricales</taxon>
        <taxon>Agaricineae</taxon>
        <taxon>Hymenogastraceae</taxon>
        <taxon>Gymnopilus</taxon>
    </lineage>
</organism>
<proteinExistence type="predicted"/>
<sequence length="95" mass="10780">MRTTVCPQLYPPSPRLSPFHFPPPRHSRLSTSSDPVRHPFHFSSHPNLSTHTALPQHALILILTPTTPITCITRQVTFGVCTMLSISVWTRWARI</sequence>
<evidence type="ECO:0000313" key="2">
    <source>
        <dbReference type="Proteomes" id="UP000724874"/>
    </source>
</evidence>
<name>A0A9P5NTB4_GYMJU</name>
<dbReference type="AlphaFoldDB" id="A0A9P5NTB4"/>
<protein>
    <submittedName>
        <fullName evidence="1">Uncharacterized protein</fullName>
    </submittedName>
</protein>